<evidence type="ECO:0000313" key="3">
    <source>
        <dbReference type="Proteomes" id="UP000188235"/>
    </source>
</evidence>
<sequence length="209" mass="22639">MKLTRATRRRLRQGVALLLGLVAGVMVGLLTHPEIGIATGWAVFVFAYCLWTWIVLWPMDSAQTRVHAREEDPGRGFADVILIVASIASVVGIAFVLAAGHVSDTASAIIGVACVVASWLLVHTVYGVRYADLYFSAAKPPIDFGDEAPTYTDFAYLTFCLGMTYQISDTNLKTRLLRVVVLWHTLLSYFLGAVVLACTINLASGLATS</sequence>
<protein>
    <recommendedName>
        <fullName evidence="4">DUF1345 domain-containing protein</fullName>
    </recommendedName>
</protein>
<feature type="transmembrane region" description="Helical" evidence="1">
    <location>
        <begin position="106"/>
        <end position="126"/>
    </location>
</feature>
<evidence type="ECO:0008006" key="4">
    <source>
        <dbReference type="Google" id="ProtNLM"/>
    </source>
</evidence>
<name>A0A1Q2CY82_9ACTN</name>
<dbReference type="Proteomes" id="UP000188235">
    <property type="component" value="Chromosome"/>
</dbReference>
<gene>
    <name evidence="2" type="ORF">BW733_09700</name>
</gene>
<dbReference type="Pfam" id="PF07077">
    <property type="entry name" value="DUF1345"/>
    <property type="match status" value="1"/>
</dbReference>
<accession>A0A1Q2CY82</accession>
<feature type="transmembrane region" description="Helical" evidence="1">
    <location>
        <begin position="77"/>
        <end position="100"/>
    </location>
</feature>
<evidence type="ECO:0000256" key="1">
    <source>
        <dbReference type="SAM" id="Phobius"/>
    </source>
</evidence>
<dbReference type="AlphaFoldDB" id="A0A1Q2CY82"/>
<proteinExistence type="predicted"/>
<dbReference type="InterPro" id="IPR009781">
    <property type="entry name" value="DUF1345"/>
</dbReference>
<dbReference type="EMBL" id="CP019607">
    <property type="protein sequence ID" value="AQP51058.1"/>
    <property type="molecule type" value="Genomic_DNA"/>
</dbReference>
<keyword evidence="1" id="KW-0812">Transmembrane</keyword>
<dbReference type="KEGG" id="tfa:BW733_09700"/>
<feature type="transmembrane region" description="Helical" evidence="1">
    <location>
        <begin position="181"/>
        <end position="203"/>
    </location>
</feature>
<feature type="transmembrane region" description="Helical" evidence="1">
    <location>
        <begin position="12"/>
        <end position="31"/>
    </location>
</feature>
<dbReference type="RefSeq" id="WP_077350012.1">
    <property type="nucleotide sequence ID" value="NZ_CP019607.1"/>
</dbReference>
<dbReference type="OrthoDB" id="64737at2"/>
<keyword evidence="3" id="KW-1185">Reference proteome</keyword>
<keyword evidence="1" id="KW-1133">Transmembrane helix</keyword>
<keyword evidence="1" id="KW-0472">Membrane</keyword>
<reference evidence="2 3" key="1">
    <citation type="journal article" date="2008" name="Int. J. Syst. Evol. Microbiol.">
        <title>Tessaracoccus flavescens sp. nov., isolated from marine sediment.</title>
        <authorList>
            <person name="Lee D.W."/>
            <person name="Lee S.D."/>
        </authorList>
    </citation>
    <scope>NUCLEOTIDE SEQUENCE [LARGE SCALE GENOMIC DNA]</scope>
    <source>
        <strain evidence="2 3">SST-39T</strain>
    </source>
</reference>
<organism evidence="2 3">
    <name type="scientific">Tessaracoccus flavescens</name>
    <dbReference type="NCBI Taxonomy" id="399497"/>
    <lineage>
        <taxon>Bacteria</taxon>
        <taxon>Bacillati</taxon>
        <taxon>Actinomycetota</taxon>
        <taxon>Actinomycetes</taxon>
        <taxon>Propionibacteriales</taxon>
        <taxon>Propionibacteriaceae</taxon>
        <taxon>Tessaracoccus</taxon>
    </lineage>
</organism>
<evidence type="ECO:0000313" key="2">
    <source>
        <dbReference type="EMBL" id="AQP51058.1"/>
    </source>
</evidence>
<feature type="transmembrane region" description="Helical" evidence="1">
    <location>
        <begin position="37"/>
        <end position="56"/>
    </location>
</feature>